<feature type="non-terminal residue" evidence="1">
    <location>
        <position position="1"/>
    </location>
</feature>
<feature type="non-terminal residue" evidence="1">
    <location>
        <position position="140"/>
    </location>
</feature>
<name>A0AAD6RXN4_9AGAR</name>
<proteinExistence type="predicted"/>
<dbReference type="Proteomes" id="UP001218188">
    <property type="component" value="Unassembled WGS sequence"/>
</dbReference>
<reference evidence="1" key="1">
    <citation type="submission" date="2023-03" db="EMBL/GenBank/DDBJ databases">
        <title>Massive genome expansion in bonnet fungi (Mycena s.s.) driven by repeated elements and novel gene families across ecological guilds.</title>
        <authorList>
            <consortium name="Lawrence Berkeley National Laboratory"/>
            <person name="Harder C.B."/>
            <person name="Miyauchi S."/>
            <person name="Viragh M."/>
            <person name="Kuo A."/>
            <person name="Thoen E."/>
            <person name="Andreopoulos B."/>
            <person name="Lu D."/>
            <person name="Skrede I."/>
            <person name="Drula E."/>
            <person name="Henrissat B."/>
            <person name="Morin E."/>
            <person name="Kohler A."/>
            <person name="Barry K."/>
            <person name="LaButti K."/>
            <person name="Morin E."/>
            <person name="Salamov A."/>
            <person name="Lipzen A."/>
            <person name="Mereny Z."/>
            <person name="Hegedus B."/>
            <person name="Baldrian P."/>
            <person name="Stursova M."/>
            <person name="Weitz H."/>
            <person name="Taylor A."/>
            <person name="Grigoriev I.V."/>
            <person name="Nagy L.G."/>
            <person name="Martin F."/>
            <person name="Kauserud H."/>
        </authorList>
    </citation>
    <scope>NUCLEOTIDE SEQUENCE</scope>
    <source>
        <strain evidence="1">CBHHK200</strain>
    </source>
</reference>
<protein>
    <submittedName>
        <fullName evidence="1">Uncharacterized protein</fullName>
    </submittedName>
</protein>
<accession>A0AAD6RXN4</accession>
<evidence type="ECO:0000313" key="2">
    <source>
        <dbReference type="Proteomes" id="UP001218188"/>
    </source>
</evidence>
<dbReference type="EMBL" id="JARJCM010000414">
    <property type="protein sequence ID" value="KAJ7017356.1"/>
    <property type="molecule type" value="Genomic_DNA"/>
</dbReference>
<keyword evidence="2" id="KW-1185">Reference proteome</keyword>
<comment type="caution">
    <text evidence="1">The sequence shown here is derived from an EMBL/GenBank/DDBJ whole genome shotgun (WGS) entry which is preliminary data.</text>
</comment>
<sequence length="140" mass="16315">QGSFPYDLASGKYNKRWESFKEFDEWFQEEQNSRYPGIATVLGNYKDQHNHELGNANLRFTSISKETREYIAGLLRMKVSPDHILHLLHRGVYDNDNLFDDLDESNVASRAEFIQLGDIRRIEKEIEAESVRLHPDDGLS</sequence>
<dbReference type="AlphaFoldDB" id="A0AAD6RXN4"/>
<gene>
    <name evidence="1" type="ORF">C8F04DRAFT_889374</name>
</gene>
<evidence type="ECO:0000313" key="1">
    <source>
        <dbReference type="EMBL" id="KAJ7017356.1"/>
    </source>
</evidence>
<organism evidence="1 2">
    <name type="scientific">Mycena alexandri</name>
    <dbReference type="NCBI Taxonomy" id="1745969"/>
    <lineage>
        <taxon>Eukaryota</taxon>
        <taxon>Fungi</taxon>
        <taxon>Dikarya</taxon>
        <taxon>Basidiomycota</taxon>
        <taxon>Agaricomycotina</taxon>
        <taxon>Agaricomycetes</taxon>
        <taxon>Agaricomycetidae</taxon>
        <taxon>Agaricales</taxon>
        <taxon>Marasmiineae</taxon>
        <taxon>Mycenaceae</taxon>
        <taxon>Mycena</taxon>
    </lineage>
</organism>